<keyword evidence="3" id="KW-1185">Reference proteome</keyword>
<accession>A0A840CLH0</accession>
<evidence type="ECO:0000256" key="1">
    <source>
        <dbReference type="SAM" id="Phobius"/>
    </source>
</evidence>
<reference evidence="2 3" key="1">
    <citation type="submission" date="2020-08" db="EMBL/GenBank/DDBJ databases">
        <title>Genomic Encyclopedia of Type Strains, Phase IV (KMG-IV): sequencing the most valuable type-strain genomes for metagenomic binning, comparative biology and taxonomic classification.</title>
        <authorList>
            <person name="Goeker M."/>
        </authorList>
    </citation>
    <scope>NUCLEOTIDE SEQUENCE [LARGE SCALE GENOMIC DNA]</scope>
    <source>
        <strain evidence="2 3">DSM 104969</strain>
    </source>
</reference>
<feature type="transmembrane region" description="Helical" evidence="1">
    <location>
        <begin position="104"/>
        <end position="122"/>
    </location>
</feature>
<comment type="caution">
    <text evidence="2">The sequence shown here is derived from an EMBL/GenBank/DDBJ whole genome shotgun (WGS) entry which is preliminary data.</text>
</comment>
<dbReference type="InterPro" id="IPR021215">
    <property type="entry name" value="DUF2752"/>
</dbReference>
<evidence type="ECO:0000313" key="2">
    <source>
        <dbReference type="EMBL" id="MBB4035519.1"/>
    </source>
</evidence>
<name>A0A840CLH0_9BACT</name>
<feature type="transmembrane region" description="Helical" evidence="1">
    <location>
        <begin position="7"/>
        <end position="25"/>
    </location>
</feature>
<evidence type="ECO:0008006" key="4">
    <source>
        <dbReference type="Google" id="ProtNLM"/>
    </source>
</evidence>
<evidence type="ECO:0000313" key="3">
    <source>
        <dbReference type="Proteomes" id="UP000555103"/>
    </source>
</evidence>
<keyword evidence="1" id="KW-0472">Membrane</keyword>
<protein>
    <recommendedName>
        <fullName evidence="4">DUF2752 domain-containing protein</fullName>
    </recommendedName>
</protein>
<organism evidence="2 3">
    <name type="scientific">Dysgonomonas hofstadii</name>
    <dbReference type="NCBI Taxonomy" id="637886"/>
    <lineage>
        <taxon>Bacteria</taxon>
        <taxon>Pseudomonadati</taxon>
        <taxon>Bacteroidota</taxon>
        <taxon>Bacteroidia</taxon>
        <taxon>Bacteroidales</taxon>
        <taxon>Dysgonomonadaceae</taxon>
        <taxon>Dysgonomonas</taxon>
    </lineage>
</organism>
<feature type="transmembrane region" description="Helical" evidence="1">
    <location>
        <begin position="69"/>
        <end position="92"/>
    </location>
</feature>
<dbReference type="Pfam" id="PF10825">
    <property type="entry name" value="DUF2752"/>
    <property type="match status" value="1"/>
</dbReference>
<keyword evidence="1" id="KW-1133">Transmembrane helix</keyword>
<dbReference type="Proteomes" id="UP000555103">
    <property type="component" value="Unassembled WGS sequence"/>
</dbReference>
<sequence length="137" mass="15935">MRKYLGYIVFAAVLLIVGYLYYSYYAVSGDLWSKQCSFHEFTGLHCPGCGGQRAFFALLHGHILDALHYNALLIIGLPFFLYIFFLLCQVYIAKDKKFLKYFNFSAKVGYLFLIILTLFFILRNIPVWPFTYLAPPQ</sequence>
<keyword evidence="1" id="KW-0812">Transmembrane</keyword>
<dbReference type="EMBL" id="JACIEP010000004">
    <property type="protein sequence ID" value="MBB4035519.1"/>
    <property type="molecule type" value="Genomic_DNA"/>
</dbReference>
<dbReference type="RefSeq" id="WP_183306454.1">
    <property type="nucleotide sequence ID" value="NZ_JACIEP010000004.1"/>
</dbReference>
<proteinExistence type="predicted"/>
<dbReference type="AlphaFoldDB" id="A0A840CLH0"/>
<gene>
    <name evidence="2" type="ORF">GGR21_001412</name>
</gene>